<accession>A0A1L8MK90</accession>
<gene>
    <name evidence="1" type="ORF">A9Q68_10070</name>
</gene>
<dbReference type="EMBL" id="LZDD01000004">
    <property type="protein sequence ID" value="OJF71174.1"/>
    <property type="molecule type" value="Genomic_DNA"/>
</dbReference>
<dbReference type="RefSeq" id="WP_071794589.1">
    <property type="nucleotide sequence ID" value="NZ_LZDD01000004.1"/>
</dbReference>
<proteinExistence type="predicted"/>
<name>A0A1L8MK90_9STRE</name>
<protein>
    <recommendedName>
        <fullName evidence="3">DUF4747 domain-containing protein</fullName>
    </recommendedName>
</protein>
<dbReference type="Proteomes" id="UP000182015">
    <property type="component" value="Unassembled WGS sequence"/>
</dbReference>
<evidence type="ECO:0008006" key="3">
    <source>
        <dbReference type="Google" id="ProtNLM"/>
    </source>
</evidence>
<sequence length="297" mass="34146">MAKYKPIRFYYHACYDGDDALDLTTIFDRVSTLYENEDEKYTFKISDVYYTLERLKRPTDSNNFYHIVVEELRDFNFPTRTRVGGASLDLDLAEDEFLGERMSALYDGNNHIFMLQVNRNSISTTKFELFLSSVLEKMGNHIDLRLPVILQQDAERVANSFTEVKSIAVGLNQSSNIHGTFDIFSAFRPQIGPGDSELFDATIILKAKKDGNGKQFLPDSIAHEVLAYDRAGMKKLEIRGRNDSSSRLETVDIIENKLIDVINFSYSEEGRTLRPDSVFEEMKQKYSESIHKVLRNI</sequence>
<dbReference type="OrthoDB" id="2087884at2"/>
<dbReference type="InterPro" id="IPR046618">
    <property type="entry name" value="DUF6731"/>
</dbReference>
<keyword evidence="2" id="KW-1185">Reference proteome</keyword>
<dbReference type="AlphaFoldDB" id="A0A1L8MK90"/>
<dbReference type="Pfam" id="PF20505">
    <property type="entry name" value="DUF6731"/>
    <property type="match status" value="1"/>
</dbReference>
<evidence type="ECO:0000313" key="1">
    <source>
        <dbReference type="EMBL" id="OJF71174.1"/>
    </source>
</evidence>
<dbReference type="STRING" id="1856638.A9Q68_10070"/>
<reference evidence="2" key="1">
    <citation type="submission" date="2016-06" db="EMBL/GenBank/DDBJ databases">
        <authorList>
            <person name="de Vries S.P.W."/>
            <person name="Hadjirin N.F."/>
            <person name="Lay E.M."/>
            <person name="Zadoks R.N."/>
            <person name="Peacock S.J."/>
            <person name="Parkhill J."/>
            <person name="Grant A.J."/>
            <person name="Mcdougall S."/>
            <person name="Holmes M.A."/>
        </authorList>
    </citation>
    <scope>NUCLEOTIDE SEQUENCE [LARGE SCALE GENOMIC DNA]</scope>
    <source>
        <strain evidence="2">NZ1587</strain>
    </source>
</reference>
<comment type="caution">
    <text evidence="1">The sequence shown here is derived from an EMBL/GenBank/DDBJ whole genome shotgun (WGS) entry which is preliminary data.</text>
</comment>
<organism evidence="1 2">
    <name type="scientific">Streptococcus bovimastitidis</name>
    <dbReference type="NCBI Taxonomy" id="1856638"/>
    <lineage>
        <taxon>Bacteria</taxon>
        <taxon>Bacillati</taxon>
        <taxon>Bacillota</taxon>
        <taxon>Bacilli</taxon>
        <taxon>Lactobacillales</taxon>
        <taxon>Streptococcaceae</taxon>
        <taxon>Streptococcus</taxon>
    </lineage>
</organism>
<evidence type="ECO:0000313" key="2">
    <source>
        <dbReference type="Proteomes" id="UP000182015"/>
    </source>
</evidence>